<dbReference type="Gene3D" id="1.20.1640.10">
    <property type="entry name" value="Multidrug efflux transporter AcrB transmembrane domain"/>
    <property type="match status" value="2"/>
</dbReference>
<dbReference type="InterPro" id="IPR027463">
    <property type="entry name" value="AcrB_DN_DC_subdom"/>
</dbReference>
<keyword evidence="7 8" id="KW-0472">Membrane</keyword>
<keyword evidence="4" id="KW-1003">Cell membrane</keyword>
<reference evidence="9 10" key="2">
    <citation type="journal article" date="2021" name="Int. J. Syst. Evol. Microbiol.">
        <title>Isolation and Polyphasic Characterization of Desulfuromonas versatilis sp. Nov., an Electrogenic Bacteria Capable of Versatile Metabolism Isolated from a Graphene Oxide-Reducing Enrichment Culture.</title>
        <authorList>
            <person name="Xie L."/>
            <person name="Yoshida N."/>
            <person name="Ishii S."/>
            <person name="Meng L."/>
        </authorList>
    </citation>
    <scope>NUCLEOTIDE SEQUENCE [LARGE SCALE GENOMIC DNA]</scope>
    <source>
        <strain evidence="9 10">NIT-T3</strain>
    </source>
</reference>
<evidence type="ECO:0000256" key="1">
    <source>
        <dbReference type="ARBA" id="ARBA00004651"/>
    </source>
</evidence>
<feature type="transmembrane region" description="Helical" evidence="8">
    <location>
        <begin position="975"/>
        <end position="996"/>
    </location>
</feature>
<reference evidence="9 10" key="1">
    <citation type="journal article" date="2016" name="C (Basel)">
        <title>Selective Growth of and Electricity Production by Marine Exoelectrogenic Bacteria in Self-Aggregated Hydrogel of Microbially Reduced Graphene Oxide.</title>
        <authorList>
            <person name="Yoshida N."/>
            <person name="Goto Y."/>
            <person name="Miyata Y."/>
        </authorList>
    </citation>
    <scope>NUCLEOTIDE SEQUENCE [LARGE SCALE GENOMIC DNA]</scope>
    <source>
        <strain evidence="9 10">NIT-T3</strain>
    </source>
</reference>
<sequence length="1045" mass="114717">MIEKIIDYSARNRVIILLLFAMVSVWGIWAVLRTPVDAIPDLSDNQVIVFTEYPGRSPQVVEDQVTYPLAVNLQGLPQVKAVRASSAFGFSMIYVIFEDAADIYWARTRVLERLNYAGSFLPAGVTPTLGPDGTGVGHVFWYTIEGPGYDLEQLRTLQDWFVRYQLNTVPGVAEVASIGGYVREYQVDLDPARLYAYNVTAGQVMEAVRRANNDVGGRLVEQTDAEYLIRGRGYVRSVADLENIVVTSGMNGVPIYVRNLGTVQLGGAIRRGLLDLNGEGEVVGGIVVMRYGEHAQEVIDRVKEKIAALEKGLPPGVKIIARYDRSDLIERAIHTLKRALTEESIVVSLVILAFLLHFQSALVVVLTLPIAVLFAFITMKLMGVTSNIMSLGGIAIAIGVLVDAGIIMVENGYRHLSELDPEQRRANRLEVIIASAKQVGRPIFFSMAIIILSFVPVFLLEGQEGKLFHPLAFTKTFSMIGSAVLAITLVPVLMYYFLRGKMPPESANPVSSFCIKLYSPVIRWVLRWKKTTIALNLLALVVAVPMFVSLGSEFMPPLDEGSLLYMPVTLPNIAITEAKRIIQVQDAIIKSVPEVEHVLGKVGRAETSTDPAPVSMFESIIILKPKEQWRPGLTKDDLIAELDGKLQQIGVRNGWTQPIINRINMLSTGVRTDLGVKIFGSDLEVLKELAVQAEGILKAVDGAADVVAERVTGGNYVDIEVDRQAAARYGASVGEIQDVIETALGGEMLTTSVEGRNRFPIRIRYLRELRDNLPDLQRILVSGMNGAQVPLALVTRVSVTTGAPEINSEGGLLRSIVFLNVRGRDMGGFVTEAKQVLERDLQLPAGYYVAWSGQWENQIRAKERLQLLVPAGMLIIFVLLYFTFRSALEASMVMLSVPFALVGGVYLVWLLGYNMSVAVWVGFIALYGVAVETGVVMVVYLHEALDKRLLAGPVSEQDIYAAAYEGAVLRLRPKLMTVAVTLIGLVPIMWSTGTGADVMKPIAAPMIGGMISSTVHVLIMTPVIFVLMKVRDLKKGRLHYSGMKH</sequence>
<evidence type="ECO:0000256" key="8">
    <source>
        <dbReference type="SAM" id="Phobius"/>
    </source>
</evidence>
<keyword evidence="5 8" id="KW-0812">Transmembrane</keyword>
<dbReference type="Gene3D" id="3.30.2090.10">
    <property type="entry name" value="Multidrug efflux transporter AcrB TolC docking domain, DN and DC subdomains"/>
    <property type="match status" value="2"/>
</dbReference>
<dbReference type="SUPFAM" id="SSF82866">
    <property type="entry name" value="Multidrug efflux transporter AcrB transmembrane domain"/>
    <property type="match status" value="2"/>
</dbReference>
<dbReference type="RefSeq" id="WP_221252017.1">
    <property type="nucleotide sequence ID" value="NZ_AP024355.1"/>
</dbReference>
<feature type="transmembrane region" description="Helical" evidence="8">
    <location>
        <begin position="891"/>
        <end position="911"/>
    </location>
</feature>
<evidence type="ECO:0000256" key="3">
    <source>
        <dbReference type="ARBA" id="ARBA00022448"/>
    </source>
</evidence>
<evidence type="ECO:0000256" key="7">
    <source>
        <dbReference type="ARBA" id="ARBA00023136"/>
    </source>
</evidence>
<feature type="transmembrane region" description="Helical" evidence="8">
    <location>
        <begin position="472"/>
        <end position="498"/>
    </location>
</feature>
<dbReference type="SUPFAM" id="SSF82693">
    <property type="entry name" value="Multidrug efflux transporter AcrB pore domain, PN1, PN2, PC1 and PC2 subdomains"/>
    <property type="match status" value="2"/>
</dbReference>
<organism evidence="9 10">
    <name type="scientific">Desulfuromonas versatilis</name>
    <dbReference type="NCBI Taxonomy" id="2802975"/>
    <lineage>
        <taxon>Bacteria</taxon>
        <taxon>Pseudomonadati</taxon>
        <taxon>Thermodesulfobacteriota</taxon>
        <taxon>Desulfuromonadia</taxon>
        <taxon>Desulfuromonadales</taxon>
        <taxon>Desulfuromonadaceae</taxon>
        <taxon>Desulfuromonas</taxon>
    </lineage>
</organism>
<feature type="transmembrane region" description="Helical" evidence="8">
    <location>
        <begin position="917"/>
        <end position="941"/>
    </location>
</feature>
<gene>
    <name evidence="9" type="ORF">DESUT3_16280</name>
</gene>
<feature type="transmembrane region" description="Helical" evidence="8">
    <location>
        <begin position="533"/>
        <end position="552"/>
    </location>
</feature>
<evidence type="ECO:0000256" key="6">
    <source>
        <dbReference type="ARBA" id="ARBA00022989"/>
    </source>
</evidence>
<accession>A0ABM8HVL1</accession>
<name>A0ABM8HVL1_9BACT</name>
<feature type="transmembrane region" description="Helical" evidence="8">
    <location>
        <begin position="867"/>
        <end position="884"/>
    </location>
</feature>
<keyword evidence="10" id="KW-1185">Reference proteome</keyword>
<evidence type="ECO:0000313" key="9">
    <source>
        <dbReference type="EMBL" id="BCR04559.1"/>
    </source>
</evidence>
<protein>
    <submittedName>
        <fullName evidence="9">Cation transporter</fullName>
    </submittedName>
</protein>
<dbReference type="InterPro" id="IPR001036">
    <property type="entry name" value="Acrflvin-R"/>
</dbReference>
<dbReference type="NCBIfam" id="TIGR00914">
    <property type="entry name" value="2A0601"/>
    <property type="match status" value="1"/>
</dbReference>
<feature type="transmembrane region" description="Helical" evidence="8">
    <location>
        <begin position="1002"/>
        <end position="1027"/>
    </location>
</feature>
<dbReference type="Gene3D" id="3.30.70.1430">
    <property type="entry name" value="Multidrug efflux transporter AcrB pore domain"/>
    <property type="match status" value="2"/>
</dbReference>
<dbReference type="EMBL" id="AP024355">
    <property type="protein sequence ID" value="BCR04559.1"/>
    <property type="molecule type" value="Genomic_DNA"/>
</dbReference>
<dbReference type="PANTHER" id="PTHR32063">
    <property type="match status" value="1"/>
</dbReference>
<proteinExistence type="inferred from homology"/>
<evidence type="ECO:0000256" key="5">
    <source>
        <dbReference type="ARBA" id="ARBA00022692"/>
    </source>
</evidence>
<comment type="subcellular location">
    <subcellularLocation>
        <location evidence="1">Cell membrane</location>
        <topology evidence="1">Multi-pass membrane protein</topology>
    </subcellularLocation>
</comment>
<dbReference type="Pfam" id="PF00873">
    <property type="entry name" value="ACR_tran"/>
    <property type="match status" value="1"/>
</dbReference>
<dbReference type="Proteomes" id="UP001319827">
    <property type="component" value="Chromosome"/>
</dbReference>
<comment type="similarity">
    <text evidence="2">Belongs to the resistance-nodulation-cell division (RND) (TC 2.A.6) family.</text>
</comment>
<feature type="transmembrane region" description="Helical" evidence="8">
    <location>
        <begin position="12"/>
        <end position="32"/>
    </location>
</feature>
<keyword evidence="3" id="KW-0813">Transport</keyword>
<dbReference type="InterPro" id="IPR004763">
    <property type="entry name" value="CusA-like"/>
</dbReference>
<evidence type="ECO:0000256" key="2">
    <source>
        <dbReference type="ARBA" id="ARBA00010942"/>
    </source>
</evidence>
<dbReference type="PRINTS" id="PR00702">
    <property type="entry name" value="ACRIFLAVINRP"/>
</dbReference>
<dbReference type="PANTHER" id="PTHR32063:SF19">
    <property type="entry name" value="CATION EFFLUX SYSTEM PROTEIN CUSA"/>
    <property type="match status" value="1"/>
</dbReference>
<feature type="transmembrane region" description="Helical" evidence="8">
    <location>
        <begin position="345"/>
        <end position="376"/>
    </location>
</feature>
<keyword evidence="6 8" id="KW-1133">Transmembrane helix</keyword>
<dbReference type="SUPFAM" id="SSF82714">
    <property type="entry name" value="Multidrug efflux transporter AcrB TolC docking domain, DN and DC subdomains"/>
    <property type="match status" value="2"/>
</dbReference>
<feature type="transmembrane region" description="Helical" evidence="8">
    <location>
        <begin position="443"/>
        <end position="460"/>
    </location>
</feature>
<evidence type="ECO:0000256" key="4">
    <source>
        <dbReference type="ARBA" id="ARBA00022475"/>
    </source>
</evidence>
<evidence type="ECO:0000313" key="10">
    <source>
        <dbReference type="Proteomes" id="UP001319827"/>
    </source>
</evidence>
<dbReference type="Gene3D" id="3.30.70.1440">
    <property type="entry name" value="Multidrug efflux transporter AcrB pore domain"/>
    <property type="match status" value="1"/>
</dbReference>
<feature type="transmembrane region" description="Helical" evidence="8">
    <location>
        <begin position="388"/>
        <end position="409"/>
    </location>
</feature>
<dbReference type="Gene3D" id="3.30.70.1320">
    <property type="entry name" value="Multidrug efflux transporter AcrB pore domain like"/>
    <property type="match status" value="1"/>
</dbReference>